<gene>
    <name evidence="3" type="ORF">SAMN00768000_1993</name>
</gene>
<feature type="transmembrane region" description="Helical" evidence="2">
    <location>
        <begin position="374"/>
        <end position="397"/>
    </location>
</feature>
<feature type="transmembrane region" description="Helical" evidence="2">
    <location>
        <begin position="101"/>
        <end position="124"/>
    </location>
</feature>
<feature type="transmembrane region" description="Helical" evidence="2">
    <location>
        <begin position="75"/>
        <end position="95"/>
    </location>
</feature>
<feature type="transmembrane region" description="Helical" evidence="2">
    <location>
        <begin position="302"/>
        <end position="319"/>
    </location>
</feature>
<protein>
    <submittedName>
        <fullName evidence="3">MFS transporter, YQGE family, putative transporter</fullName>
    </submittedName>
</protein>
<evidence type="ECO:0000256" key="2">
    <source>
        <dbReference type="SAM" id="Phobius"/>
    </source>
</evidence>
<feature type="transmembrane region" description="Helical" evidence="2">
    <location>
        <begin position="165"/>
        <end position="185"/>
    </location>
</feature>
<feature type="transmembrane region" description="Helical" evidence="2">
    <location>
        <begin position="136"/>
        <end position="159"/>
    </location>
</feature>
<dbReference type="InterPro" id="IPR011701">
    <property type="entry name" value="MFS"/>
</dbReference>
<dbReference type="GO" id="GO:0005886">
    <property type="term" value="C:plasma membrane"/>
    <property type="evidence" value="ECO:0007669"/>
    <property type="project" value="UniProtKB-SubCell"/>
</dbReference>
<dbReference type="Proteomes" id="UP000192660">
    <property type="component" value="Unassembled WGS sequence"/>
</dbReference>
<evidence type="ECO:0000313" key="4">
    <source>
        <dbReference type="Proteomes" id="UP000192660"/>
    </source>
</evidence>
<proteinExistence type="predicted"/>
<dbReference type="STRING" id="28034.BFX07_15070"/>
<dbReference type="GO" id="GO:0022857">
    <property type="term" value="F:transmembrane transporter activity"/>
    <property type="evidence" value="ECO:0007669"/>
    <property type="project" value="InterPro"/>
</dbReference>
<keyword evidence="4" id="KW-1185">Reference proteome</keyword>
<name>A0A1W1WH33_SULTA</name>
<keyword evidence="2" id="KW-0812">Transmembrane</keyword>
<accession>A0A1W1WH33</accession>
<comment type="subcellular location">
    <subcellularLocation>
        <location evidence="1">Cell membrane</location>
        <topology evidence="1">Multi-pass membrane protein</topology>
    </subcellularLocation>
</comment>
<dbReference type="SUPFAM" id="SSF103473">
    <property type="entry name" value="MFS general substrate transporter"/>
    <property type="match status" value="1"/>
</dbReference>
<dbReference type="Pfam" id="PF07690">
    <property type="entry name" value="MFS_1"/>
    <property type="match status" value="1"/>
</dbReference>
<dbReference type="EMBL" id="FWWY01000001">
    <property type="protein sequence ID" value="SMC05043.1"/>
    <property type="molecule type" value="Genomic_DNA"/>
</dbReference>
<dbReference type="PANTHER" id="PTHR23526:SF2">
    <property type="entry name" value="MAJOR FACILITATOR SUPERFAMILY (MFS) PROFILE DOMAIN-CONTAINING PROTEIN"/>
    <property type="match status" value="1"/>
</dbReference>
<dbReference type="InterPro" id="IPR052528">
    <property type="entry name" value="Sugar_transport-like"/>
</dbReference>
<evidence type="ECO:0000313" key="3">
    <source>
        <dbReference type="EMBL" id="SMC05043.1"/>
    </source>
</evidence>
<organism evidence="3 4">
    <name type="scientific">Sulfobacillus thermosulfidooxidans (strain DSM 9293 / VKM B-1269 / AT-1)</name>
    <dbReference type="NCBI Taxonomy" id="929705"/>
    <lineage>
        <taxon>Bacteria</taxon>
        <taxon>Bacillati</taxon>
        <taxon>Bacillota</taxon>
        <taxon>Clostridia</taxon>
        <taxon>Eubacteriales</taxon>
        <taxon>Clostridiales Family XVII. Incertae Sedis</taxon>
        <taxon>Sulfobacillus</taxon>
    </lineage>
</organism>
<feature type="transmembrane region" description="Helical" evidence="2">
    <location>
        <begin position="42"/>
        <end position="63"/>
    </location>
</feature>
<feature type="transmembrane region" description="Helical" evidence="2">
    <location>
        <begin position="232"/>
        <end position="254"/>
    </location>
</feature>
<feature type="transmembrane region" description="Helical" evidence="2">
    <location>
        <begin position="347"/>
        <end position="367"/>
    </location>
</feature>
<dbReference type="InterPro" id="IPR036259">
    <property type="entry name" value="MFS_trans_sf"/>
</dbReference>
<sequence>MDSPFRLSRGALWLLLTFSGAQTANAIANVFVNLFMLVVAHNLSGLITFNIGYFVSLTITFYTAAKIFHDKPPLLPYRVGLLFTMLFYAALLVLSHSAQHLIFALGFTYGIAQGFYWFGFNLMTFDTIDPQLRMRFFGLSGAVNSVMGILAPLFSGFIISTIQGIGGYLVVFAAALILYTLAFVLSQGVPEGPPMHLQPIMDSWRVMVEHRNWAAIIKTIVVRGTREGITNLAGLFLIFLATHSAAIVGIYTALNALARMTASLLVTRHVHYGRQIAFMTVGVIGMSGAGLLLILGRSWPWLLAYGILFGLSLPFYMIPSENIPLTIMDQDPLITERRVSYTLSREVALNIGRLFTIFLLAVSIRWFSQAGTIIALIILTSLSQFWNISVMATMVPLPSPVISSKK</sequence>
<keyword evidence="2" id="KW-0472">Membrane</keyword>
<dbReference type="PANTHER" id="PTHR23526">
    <property type="entry name" value="INTEGRAL MEMBRANE TRANSPORT PROTEIN-RELATED"/>
    <property type="match status" value="1"/>
</dbReference>
<dbReference type="Gene3D" id="1.20.1250.20">
    <property type="entry name" value="MFS general substrate transporter like domains"/>
    <property type="match status" value="1"/>
</dbReference>
<keyword evidence="2" id="KW-1133">Transmembrane helix</keyword>
<reference evidence="4" key="1">
    <citation type="submission" date="2017-04" db="EMBL/GenBank/DDBJ databases">
        <authorList>
            <person name="Varghese N."/>
            <person name="Submissions S."/>
        </authorList>
    </citation>
    <scope>NUCLEOTIDE SEQUENCE [LARGE SCALE GENOMIC DNA]</scope>
    <source>
        <strain evidence="4">DSM 9293</strain>
    </source>
</reference>
<evidence type="ECO:0000256" key="1">
    <source>
        <dbReference type="ARBA" id="ARBA00004651"/>
    </source>
</evidence>
<dbReference type="AlphaFoldDB" id="A0A1W1WH33"/>
<feature type="transmembrane region" description="Helical" evidence="2">
    <location>
        <begin position="274"/>
        <end position="295"/>
    </location>
</feature>